<dbReference type="PRINTS" id="PR00080">
    <property type="entry name" value="SDRFAMILY"/>
</dbReference>
<dbReference type="EMBL" id="SKCS01000394">
    <property type="protein sequence ID" value="TNN09490.1"/>
    <property type="molecule type" value="Genomic_DNA"/>
</dbReference>
<dbReference type="InterPro" id="IPR002347">
    <property type="entry name" value="SDR_fam"/>
</dbReference>
<dbReference type="Proteomes" id="UP000311919">
    <property type="component" value="Unassembled WGS sequence"/>
</dbReference>
<gene>
    <name evidence="4" type="primary">SDR1</name>
    <name evidence="5" type="ORF">EWB00_006224</name>
</gene>
<dbReference type="EMBL" id="SKCS01000394">
    <property type="protein sequence ID" value="TNN09489.1"/>
    <property type="molecule type" value="Genomic_DNA"/>
</dbReference>
<dbReference type="PANTHER" id="PTHR24322">
    <property type="entry name" value="PKSB"/>
    <property type="match status" value="1"/>
</dbReference>
<dbReference type="GO" id="GO:0005811">
    <property type="term" value="C:lipid droplet"/>
    <property type="evidence" value="ECO:0007669"/>
    <property type="project" value="TreeGrafter"/>
</dbReference>
<keyword evidence="2" id="KW-0472">Membrane</keyword>
<organism evidence="3">
    <name type="scientific">Schistosoma japonicum</name>
    <name type="common">Blood fluke</name>
    <dbReference type="NCBI Taxonomy" id="6182"/>
    <lineage>
        <taxon>Eukaryota</taxon>
        <taxon>Metazoa</taxon>
        <taxon>Spiralia</taxon>
        <taxon>Lophotrochozoa</taxon>
        <taxon>Platyhelminthes</taxon>
        <taxon>Trematoda</taxon>
        <taxon>Digenea</taxon>
        <taxon>Strigeidida</taxon>
        <taxon>Schistosomatoidea</taxon>
        <taxon>Schistosomatidae</taxon>
        <taxon>Schistosoma</taxon>
    </lineage>
</organism>
<reference evidence="4" key="3">
    <citation type="journal article" date="2009" name="Nature">
        <title>The Schistosoma japonicum genome reveals features of host-parasite interplay.</title>
        <authorList>
            <person name="Liu F."/>
            <person name="Zhou Y."/>
            <person name="Wang Z.Q."/>
            <person name="Lu G."/>
            <person name="Zheng H."/>
            <person name="Brindley P.J."/>
            <person name="McManus D.P."/>
            <person name="Blair D."/>
            <person name="Zhang Q.H."/>
            <person name="Zhong Y."/>
            <person name="Wang S."/>
            <person name="Han Z.G."/>
            <person name="Chen Z."/>
        </authorList>
    </citation>
    <scope>NUCLEOTIDE SEQUENCE</scope>
    <source>
        <strain evidence="4">Anhui</strain>
    </source>
</reference>
<comment type="similarity">
    <text evidence="1">Belongs to the short-chain dehydrogenases/reductases (SDR) family.</text>
</comment>
<dbReference type="Gene3D" id="3.40.50.720">
    <property type="entry name" value="NAD(P)-binding Rossmann-like Domain"/>
    <property type="match status" value="1"/>
</dbReference>
<sequence>MTQYRHRTPQFESIVEHAMFIFTLFLCCFWEIVHRILQTISPVYKDLSSDVILITGAGSGIGRLMCLEFAKFCPNIVAVDKNEKSLVETSELVHKETGVQIKVYVCDLRHKKAIDELSTNILRELGKVTVLVNNAGVMNAKFIDEFTSDEIEDCFKVNVLSHFYLIQAFLPSMLNKMSENPISNNVPVKFRHPRGHIVCISSIAGLIPLAGGADYCASKAAAILLSESVELELLRLGVDNEVHVTRVLPFLLNTDMFRGVTPKHPLLFPIVDAGYCASRIVQSVRLNERVVYVTARYRILPILKMLFPTKMIHCLYEYANTGAYVDQLKLYRKKIDGANR</sequence>
<dbReference type="AlphaFoldDB" id="B3GV02"/>
<reference evidence="4" key="4">
    <citation type="submission" date="2009-03" db="EMBL/GenBank/DDBJ databases">
        <authorList>
            <person name="Gang L."/>
        </authorList>
    </citation>
    <scope>NUCLEOTIDE SEQUENCE</scope>
    <source>
        <strain evidence="4">Anhui</strain>
    </source>
</reference>
<dbReference type="SUPFAM" id="SSF51735">
    <property type="entry name" value="NAD(P)-binding Rossmann-fold domains"/>
    <property type="match status" value="1"/>
</dbReference>
<dbReference type="STRING" id="6182.B3GV02"/>
<evidence type="ECO:0000313" key="4">
    <source>
        <dbReference type="EMBL" id="CAX74824.1"/>
    </source>
</evidence>
<dbReference type="GO" id="GO:0016616">
    <property type="term" value="F:oxidoreductase activity, acting on the CH-OH group of donors, NAD or NADP as acceptor"/>
    <property type="evidence" value="ECO:0007669"/>
    <property type="project" value="TreeGrafter"/>
</dbReference>
<proteinExistence type="evidence at transcript level"/>
<keyword evidence="2" id="KW-1133">Transmembrane helix</keyword>
<evidence type="ECO:0000313" key="3">
    <source>
        <dbReference type="EMBL" id="ACE06948.1"/>
    </source>
</evidence>
<dbReference type="EMBL" id="FN319096">
    <property type="protein sequence ID" value="CAX74824.1"/>
    <property type="molecule type" value="mRNA"/>
</dbReference>
<dbReference type="EC" id="1.1.-.-" evidence="4"/>
<evidence type="ECO:0000313" key="5">
    <source>
        <dbReference type="EMBL" id="TNN09489.1"/>
    </source>
</evidence>
<dbReference type="PRINTS" id="PR00081">
    <property type="entry name" value="GDHRDH"/>
</dbReference>
<name>B3GV02_SCHJA</name>
<evidence type="ECO:0000256" key="2">
    <source>
        <dbReference type="SAM" id="Phobius"/>
    </source>
</evidence>
<keyword evidence="4" id="KW-0560">Oxidoreductase</keyword>
<dbReference type="OrthoDB" id="10253736at2759"/>
<dbReference type="CDD" id="cd05339">
    <property type="entry name" value="17beta-HSDXI-like_SDR_c"/>
    <property type="match status" value="1"/>
</dbReference>
<dbReference type="EMBL" id="FN319097">
    <property type="protein sequence ID" value="CAX74825.1"/>
    <property type="molecule type" value="mRNA"/>
</dbReference>
<evidence type="ECO:0000256" key="1">
    <source>
        <dbReference type="RuleBase" id="RU000363"/>
    </source>
</evidence>
<evidence type="ECO:0000313" key="6">
    <source>
        <dbReference type="Proteomes" id="UP000311919"/>
    </source>
</evidence>
<dbReference type="EMBL" id="EZ000168">
    <property type="protein sequence ID" value="ACE06948.1"/>
    <property type="molecule type" value="mRNA"/>
</dbReference>
<accession>B3GV02</accession>
<protein>
    <submittedName>
        <fullName evidence="5">Epidermal retinol dehydrogenase 2 isoform 3</fullName>
    </submittedName>
    <submittedName>
        <fullName evidence="4">SDR1 protein</fullName>
        <ecNumber evidence="4">1.1.-.-</ecNumber>
    </submittedName>
</protein>
<keyword evidence="2" id="KW-0812">Transmembrane</keyword>
<reference evidence="3" key="2">
    <citation type="submission" date="2008-03" db="EMBL/GenBank/DDBJ databases">
        <authorList>
            <person name="Liu F."/>
            <person name="Lu J."/>
            <person name="Hu W."/>
            <person name="Wang S.-Y."/>
            <person name="Cui S.-J."/>
            <person name="Chi M."/>
            <person name="Yan Q."/>
            <person name="Wang X.-R."/>
            <person name="Song H.-D."/>
            <person name="Xu X.-N."/>
            <person name="Wang J.-J."/>
            <person name="Zhang X.-L."/>
            <person name="Zhang X."/>
            <person name="Wang Z.-Q."/>
            <person name="Xue C.-L."/>
            <person name="Brindley P.J."/>
            <person name="McManus D.P."/>
            <person name="Yang P.-Y."/>
            <person name="Feng Z."/>
            <person name="Chen Z."/>
            <person name="Han Z.-G."/>
        </authorList>
    </citation>
    <scope>NUCLEOTIDE SEQUENCE</scope>
</reference>
<feature type="transmembrane region" description="Helical" evidence="2">
    <location>
        <begin position="14"/>
        <end position="33"/>
    </location>
</feature>
<dbReference type="PANTHER" id="PTHR24322:SF746">
    <property type="entry name" value="SHORT CHAIN DEHYDROGENASE_REDUCTASE FAMILY 16C MEMBER 5"/>
    <property type="match status" value="1"/>
</dbReference>
<dbReference type="InterPro" id="IPR036291">
    <property type="entry name" value="NAD(P)-bd_dom_sf"/>
</dbReference>
<dbReference type="Pfam" id="PF00106">
    <property type="entry name" value="adh_short"/>
    <property type="match status" value="1"/>
</dbReference>
<reference evidence="3" key="1">
    <citation type="journal article" date="2006" name="PLoS Pathog.">
        <title>New perspectives on host-parasite interplay by comparative transcriptomic and proteomic analyses of Schistosoma japonicum.</title>
        <authorList>
            <person name="Liu F."/>
            <person name="Lu J."/>
            <person name="Hu W."/>
            <person name="Wang S.Y."/>
            <person name="Cui S.J."/>
            <person name="Chi M."/>
            <person name="Yan Q."/>
            <person name="Wang X.R."/>
            <person name="Song H.D."/>
            <person name="Xu X.N."/>
            <person name="Wang J.J."/>
            <person name="Zhang X.L."/>
            <person name="Zhang X."/>
            <person name="Wang Z.Q."/>
            <person name="Xue C.L."/>
            <person name="Brindley P.J."/>
            <person name="McManus D.P."/>
            <person name="Yang P.Y."/>
            <person name="Feng Z."/>
            <person name="Chen Z."/>
            <person name="Han Z.G."/>
        </authorList>
    </citation>
    <scope>NUCLEOTIDE SEQUENCE</scope>
</reference>
<reference evidence="5 6" key="5">
    <citation type="submission" date="2019-03" db="EMBL/GenBank/DDBJ databases">
        <title>An improved genome assembly of the fluke Schistosoma japonicum.</title>
        <authorList>
            <person name="Hu W."/>
            <person name="Luo F."/>
            <person name="Yin M."/>
            <person name="Mo X."/>
            <person name="Sun C."/>
            <person name="Wu Q."/>
            <person name="Zhu B."/>
            <person name="Xiang M."/>
            <person name="Wang J."/>
            <person name="Wang Y."/>
            <person name="Zhang T."/>
            <person name="Xu B."/>
            <person name="Zheng H."/>
            <person name="Feng Z."/>
        </authorList>
    </citation>
    <scope>NUCLEOTIDE SEQUENCE [LARGE SCALE GENOMIC DNA]</scope>
    <source>
        <strain evidence="5">HuSjv2</strain>
        <tissue evidence="5">Worms</tissue>
    </source>
</reference>
<dbReference type="EMBL" id="FN319098">
    <property type="protein sequence ID" value="CAX74826.1"/>
    <property type="molecule type" value="mRNA"/>
</dbReference>
<keyword evidence="6" id="KW-1185">Reference proteome</keyword>